<dbReference type="PANTHER" id="PTHR43767:SF1">
    <property type="entry name" value="NONRIBOSOMAL PEPTIDE SYNTHASE PES1 (EUROFUNG)-RELATED"/>
    <property type="match status" value="1"/>
</dbReference>
<dbReference type="RefSeq" id="WP_377398611.1">
    <property type="nucleotide sequence ID" value="NZ_JBHUEQ010000013.1"/>
</dbReference>
<dbReference type="InterPro" id="IPR020845">
    <property type="entry name" value="AMP-binding_CS"/>
</dbReference>
<evidence type="ECO:0000256" key="1">
    <source>
        <dbReference type="ARBA" id="ARBA00022723"/>
    </source>
</evidence>
<evidence type="ECO:0000313" key="4">
    <source>
        <dbReference type="EMBL" id="MFD1745262.1"/>
    </source>
</evidence>
<evidence type="ECO:0000313" key="5">
    <source>
        <dbReference type="Proteomes" id="UP001597322"/>
    </source>
</evidence>
<dbReference type="Gene3D" id="3.40.50.12780">
    <property type="entry name" value="N-terminal domain of ligase-like"/>
    <property type="match status" value="1"/>
</dbReference>
<name>A0ABW4M2W4_9HYPH</name>
<dbReference type="Gene3D" id="3.30.300.30">
    <property type="match status" value="1"/>
</dbReference>
<gene>
    <name evidence="4" type="ORF">ACFSE1_07300</name>
</gene>
<feature type="domain" description="AMP-dependent synthetase/ligase" evidence="2">
    <location>
        <begin position="8"/>
        <end position="370"/>
    </location>
</feature>
<dbReference type="InterPro" id="IPR045851">
    <property type="entry name" value="AMP-bd_C_sf"/>
</dbReference>
<dbReference type="Proteomes" id="UP001597322">
    <property type="component" value="Unassembled WGS sequence"/>
</dbReference>
<keyword evidence="1" id="KW-0479">Metal-binding</keyword>
<evidence type="ECO:0000259" key="2">
    <source>
        <dbReference type="Pfam" id="PF00501"/>
    </source>
</evidence>
<dbReference type="PANTHER" id="PTHR43767">
    <property type="entry name" value="LONG-CHAIN-FATTY-ACID--COA LIGASE"/>
    <property type="match status" value="1"/>
</dbReference>
<accession>A0ABW4M2W4</accession>
<evidence type="ECO:0000259" key="3">
    <source>
        <dbReference type="Pfam" id="PF13193"/>
    </source>
</evidence>
<reference evidence="5" key="1">
    <citation type="journal article" date="2019" name="Int. J. Syst. Evol. Microbiol.">
        <title>The Global Catalogue of Microorganisms (GCM) 10K type strain sequencing project: providing services to taxonomists for standard genome sequencing and annotation.</title>
        <authorList>
            <consortium name="The Broad Institute Genomics Platform"/>
            <consortium name="The Broad Institute Genome Sequencing Center for Infectious Disease"/>
            <person name="Wu L."/>
            <person name="Ma J."/>
        </authorList>
    </citation>
    <scope>NUCLEOTIDE SEQUENCE [LARGE SCALE GENOMIC DNA]</scope>
    <source>
        <strain evidence="5">CG52</strain>
    </source>
</reference>
<keyword evidence="5" id="KW-1185">Reference proteome</keyword>
<dbReference type="Pfam" id="PF13193">
    <property type="entry name" value="AMP-binding_C"/>
    <property type="match status" value="1"/>
</dbReference>
<organism evidence="4 5">
    <name type="scientific">Rhizobium helianthi</name>
    <dbReference type="NCBI Taxonomy" id="1132695"/>
    <lineage>
        <taxon>Bacteria</taxon>
        <taxon>Pseudomonadati</taxon>
        <taxon>Pseudomonadota</taxon>
        <taxon>Alphaproteobacteria</taxon>
        <taxon>Hyphomicrobiales</taxon>
        <taxon>Rhizobiaceae</taxon>
        <taxon>Rhizobium/Agrobacterium group</taxon>
        <taxon>Rhizobium</taxon>
    </lineage>
</organism>
<comment type="caution">
    <text evidence="4">The sequence shown here is derived from an EMBL/GenBank/DDBJ whole genome shotgun (WGS) entry which is preliminary data.</text>
</comment>
<dbReference type="InterPro" id="IPR050237">
    <property type="entry name" value="ATP-dep_AMP-bd_enzyme"/>
</dbReference>
<feature type="domain" description="AMP-binding enzyme C-terminal" evidence="3">
    <location>
        <begin position="424"/>
        <end position="499"/>
    </location>
</feature>
<dbReference type="InterPro" id="IPR025110">
    <property type="entry name" value="AMP-bd_C"/>
</dbReference>
<dbReference type="Pfam" id="PF00501">
    <property type="entry name" value="AMP-binding"/>
    <property type="match status" value="1"/>
</dbReference>
<dbReference type="SUPFAM" id="SSF56801">
    <property type="entry name" value="Acetyl-CoA synthetase-like"/>
    <property type="match status" value="1"/>
</dbReference>
<proteinExistence type="predicted"/>
<sequence>MRLETSLFAQAMQRPDKLALVADGQRLSYAQLAHRVRRLAAGFEAHGIQPGDRVLILLDNGIDAVCCFFALWAVGAIPCPLHPTVKAEKLGQIAASTEPFAIIGLARQREAMQAARQTAGLRCALIVAGGQERPPGTLLDLNELLSDDVHDEAVGGRKESELALVIHTSGSTGTPKGVMLTHANVDFTCRAIVDYLGNSCEDVILSVLPLSFGYGMTQMVTAFMVGATLVLEKSFAYPRVILKTLGEEKVTGLPLVPAMAGMLTGMSDLQPGFLPHLRYVTSAAAALPPAVADRLQSLLPSAKLFIMYGQTECIRATYLDPAERAARPLSVGKPLPGTGADILDEAGNPLPAGAVGELALRGPHVMVGYWQQEALTAGALETTADGPRYRTGDLFRADQDGFLYFIARKDDIIKTRGEKVSPQEVERVLHAHDGVLEAAVEGVDDALFGQVIKAHVVLRTGFALSPRELLRHCADHLEDYMIPKFIEFHEALPRTTSGKIRLSLLNETASAQEQVA</sequence>
<dbReference type="EMBL" id="JBHUEQ010000013">
    <property type="protein sequence ID" value="MFD1745262.1"/>
    <property type="molecule type" value="Genomic_DNA"/>
</dbReference>
<dbReference type="PROSITE" id="PS00455">
    <property type="entry name" value="AMP_BINDING"/>
    <property type="match status" value="1"/>
</dbReference>
<protein>
    <submittedName>
        <fullName evidence="4">Class I adenylate-forming enzyme family protein</fullName>
    </submittedName>
</protein>
<dbReference type="InterPro" id="IPR000873">
    <property type="entry name" value="AMP-dep_synth/lig_dom"/>
</dbReference>
<dbReference type="InterPro" id="IPR042099">
    <property type="entry name" value="ANL_N_sf"/>
</dbReference>